<dbReference type="InterPro" id="IPR045851">
    <property type="entry name" value="AMP-bd_C_sf"/>
</dbReference>
<dbReference type="CDD" id="cd05233">
    <property type="entry name" value="SDR_c"/>
    <property type="match status" value="1"/>
</dbReference>
<name>D5SLM0_STRCL</name>
<keyword evidence="2" id="KW-0596">Phosphopantetheine</keyword>
<dbReference type="OrthoDB" id="9781117at2"/>
<evidence type="ECO:0000256" key="3">
    <source>
        <dbReference type="ARBA" id="ARBA00022553"/>
    </source>
</evidence>
<dbReference type="InterPro" id="IPR025110">
    <property type="entry name" value="AMP-bd_C"/>
</dbReference>
<dbReference type="PRINTS" id="PR00080">
    <property type="entry name" value="SDRFAMILY"/>
</dbReference>
<dbReference type="GO" id="GO:0016405">
    <property type="term" value="F:CoA-ligase activity"/>
    <property type="evidence" value="ECO:0007669"/>
    <property type="project" value="TreeGrafter"/>
</dbReference>
<dbReference type="PANTHER" id="PTHR24096">
    <property type="entry name" value="LONG-CHAIN-FATTY-ACID--COA LIGASE"/>
    <property type="match status" value="1"/>
</dbReference>
<feature type="domain" description="AMP-binding enzyme C-terminal" evidence="7">
    <location>
        <begin position="425"/>
        <end position="503"/>
    </location>
</feature>
<comment type="similarity">
    <text evidence="1">Belongs to the ATP-dependent AMP-binding enzyme family.</text>
</comment>
<dbReference type="AlphaFoldDB" id="D5SLM0"/>
<keyword evidence="8" id="KW-0614">Plasmid</keyword>
<feature type="region of interest" description="Disordered" evidence="5">
    <location>
        <begin position="497"/>
        <end position="531"/>
    </location>
</feature>
<evidence type="ECO:0000259" key="6">
    <source>
        <dbReference type="Pfam" id="PF00501"/>
    </source>
</evidence>
<dbReference type="Pfam" id="PF13193">
    <property type="entry name" value="AMP-binding_C"/>
    <property type="match status" value="1"/>
</dbReference>
<evidence type="ECO:0000256" key="4">
    <source>
        <dbReference type="ARBA" id="ARBA00022598"/>
    </source>
</evidence>
<sequence>MESVMSTAPLESGAPAPGIPGTPLHELLRPAPAIASRTALIDAATGRRWTHQELSDLALASAAAFRRAGVAPGERVLLDPPNGVGFVTGLLGLLTAGTVVSPVVHGTPGPELARRSEAIGARRTLTGDGGRLSAPRPAPASGRGGGPAAKDPPADLALLPWSSGTTGSPKPVALTHRNLVAGLLQLSAAQPLSPDDVLLGVLPFSHVFGLQYVLNHALFTGASVVLLPRWDAAAALDAVDTHGVTLLHAVPTMVHDLAERAASDHRRPHSLHQVLSGGAPLPAGAAIRCEQALGVPVDGAYGLTEANTSHFVRRGGPRRAGSSGYPVPGTEYRVVPPGGTAEEAVEDTVNGTGGGRRRTGELLLRGPQVADGFLGPDGRLVRIADAEGWLATGDLVEVDDDGCLRVVDRLKDIIKCRGHQVSPSEVEAVLRDHPAVLDAVLVAVDHPRDGERPVARVVLTPGTRLTPRLATALQDFVTERLAPHNRPHRITGIPAVERTASGKPLRRLHRSPGPAPEGSGGVPEPPDLTGRTVLVTGGSRGLGRALAEDFLRHGARVAITGRDPATLAEARTALAALGEVRAAAVDSADHRALCELAARLETDGFAVDTLVCNSGVAGPSGPAWENDPEQWWATQEANLRGTFLPCHVFLPTVIEGHGRIIAVASHAGHHRWPHMSAYSVSKAAVIKFTENLAAELRHHGVAVFAYHPGLLTIGMAAAHFTSRPAPGSWDARIQRWYLDEHAAGRTVTTGRSTRGALLLAAGACDHLSGSYLTPDHPALSEGPRPTEEKRHDE</sequence>
<geneLocation type="plasmid" evidence="8 9">
    <name>pSCL4</name>
</geneLocation>
<dbReference type="PANTHER" id="PTHR24096:SF149">
    <property type="entry name" value="AMP-BINDING DOMAIN-CONTAINING PROTEIN-RELATED"/>
    <property type="match status" value="1"/>
</dbReference>
<gene>
    <name evidence="8" type="ORF">SCLAV_p1327</name>
</gene>
<dbReference type="eggNOG" id="COG0318">
    <property type="taxonomic scope" value="Bacteria"/>
</dbReference>
<evidence type="ECO:0000256" key="2">
    <source>
        <dbReference type="ARBA" id="ARBA00022450"/>
    </source>
</evidence>
<protein>
    <submittedName>
        <fullName evidence="8">Acyl-CoA synthetase AMP-forming/AMP-acid ligase II</fullName>
    </submittedName>
</protein>
<dbReference type="Gene3D" id="3.30.300.30">
    <property type="match status" value="1"/>
</dbReference>
<dbReference type="InterPro" id="IPR002347">
    <property type="entry name" value="SDR_fam"/>
</dbReference>
<organism evidence="8 9">
    <name type="scientific">Streptomyces clavuligerus</name>
    <dbReference type="NCBI Taxonomy" id="1901"/>
    <lineage>
        <taxon>Bacteria</taxon>
        <taxon>Bacillati</taxon>
        <taxon>Actinomycetota</taxon>
        <taxon>Actinomycetes</taxon>
        <taxon>Kitasatosporales</taxon>
        <taxon>Streptomycetaceae</taxon>
        <taxon>Streptomyces</taxon>
    </lineage>
</organism>
<accession>D5SLM0</accession>
<dbReference type="Pfam" id="PF00106">
    <property type="entry name" value="adh_short"/>
    <property type="match status" value="1"/>
</dbReference>
<dbReference type="InterPro" id="IPR000873">
    <property type="entry name" value="AMP-dep_synth/lig_dom"/>
</dbReference>
<dbReference type="InterPro" id="IPR020845">
    <property type="entry name" value="AMP-binding_CS"/>
</dbReference>
<feature type="compositionally biased region" description="Low complexity" evidence="5">
    <location>
        <begin position="148"/>
        <end position="160"/>
    </location>
</feature>
<evidence type="ECO:0000313" key="8">
    <source>
        <dbReference type="EMBL" id="EFG04813.2"/>
    </source>
</evidence>
<dbReference type="InterPro" id="IPR036291">
    <property type="entry name" value="NAD(P)-bd_dom_sf"/>
</dbReference>
<feature type="region of interest" description="Disordered" evidence="5">
    <location>
        <begin position="772"/>
        <end position="793"/>
    </location>
</feature>
<dbReference type="PRINTS" id="PR00081">
    <property type="entry name" value="GDHRDH"/>
</dbReference>
<keyword evidence="9" id="KW-1185">Reference proteome</keyword>
<keyword evidence="4 8" id="KW-0436">Ligase</keyword>
<evidence type="ECO:0000313" key="9">
    <source>
        <dbReference type="Proteomes" id="UP000002357"/>
    </source>
</evidence>
<reference evidence="8 9" key="1">
    <citation type="journal article" date="2010" name="Genome Biol. Evol.">
        <title>The sequence of a 1.8-mb bacterial linear plasmid reveals a rich evolutionary reservoir of secondary metabolic pathways.</title>
        <authorList>
            <person name="Medema M.H."/>
            <person name="Trefzer A."/>
            <person name="Kovalchuk A."/>
            <person name="van den Berg M."/>
            <person name="Mueller U."/>
            <person name="Heijne W."/>
            <person name="Wu L."/>
            <person name="Alam M.T."/>
            <person name="Ronning C.M."/>
            <person name="Nierman W.C."/>
            <person name="Bovenberg R.A.L."/>
            <person name="Breitling R."/>
            <person name="Takano E."/>
        </authorList>
    </citation>
    <scope>NUCLEOTIDE SEQUENCE [LARGE SCALE GENOMIC DNA]</scope>
    <source>
        <strain evidence="9">ATCC 27064 / DSM 738 / JCM 4710 / NBRC 13307 / NCIMB 12785 / NRRL 3585 / VKM Ac-602</strain>
        <plasmid evidence="8">pSCL4</plasmid>
    </source>
</reference>
<dbReference type="SUPFAM" id="SSF51735">
    <property type="entry name" value="NAD(P)-binding Rossmann-fold domains"/>
    <property type="match status" value="1"/>
</dbReference>
<dbReference type="Proteomes" id="UP000002357">
    <property type="component" value="Plasmid pSCL4"/>
</dbReference>
<feature type="compositionally biased region" description="Basic and acidic residues" evidence="5">
    <location>
        <begin position="784"/>
        <end position="793"/>
    </location>
</feature>
<evidence type="ECO:0000256" key="1">
    <source>
        <dbReference type="ARBA" id="ARBA00006432"/>
    </source>
</evidence>
<dbReference type="PROSITE" id="PS00455">
    <property type="entry name" value="AMP_BINDING"/>
    <property type="match status" value="1"/>
</dbReference>
<dbReference type="Pfam" id="PF00501">
    <property type="entry name" value="AMP-binding"/>
    <property type="match status" value="1"/>
</dbReference>
<feature type="domain" description="AMP-dependent synthetase/ligase" evidence="6">
    <location>
        <begin position="36"/>
        <end position="373"/>
    </location>
</feature>
<evidence type="ECO:0000256" key="5">
    <source>
        <dbReference type="SAM" id="MobiDB-lite"/>
    </source>
</evidence>
<evidence type="ECO:0000259" key="7">
    <source>
        <dbReference type="Pfam" id="PF13193"/>
    </source>
</evidence>
<dbReference type="Gene3D" id="3.40.50.720">
    <property type="entry name" value="NAD(P)-binding Rossmann-like Domain"/>
    <property type="match status" value="1"/>
</dbReference>
<feature type="region of interest" description="Disordered" evidence="5">
    <location>
        <begin position="124"/>
        <end position="162"/>
    </location>
</feature>
<keyword evidence="3" id="KW-0597">Phosphoprotein</keyword>
<dbReference type="InterPro" id="IPR042099">
    <property type="entry name" value="ANL_N_sf"/>
</dbReference>
<dbReference type="Gene3D" id="3.40.50.12780">
    <property type="entry name" value="N-terminal domain of ligase-like"/>
    <property type="match status" value="1"/>
</dbReference>
<proteinExistence type="inferred from homology"/>
<dbReference type="SUPFAM" id="SSF56801">
    <property type="entry name" value="Acetyl-CoA synthetase-like"/>
    <property type="match status" value="1"/>
</dbReference>
<dbReference type="EMBL" id="CM000914">
    <property type="protein sequence ID" value="EFG04813.2"/>
    <property type="molecule type" value="Genomic_DNA"/>
</dbReference>
<feature type="compositionally biased region" description="Low complexity" evidence="5">
    <location>
        <begin position="131"/>
        <end position="141"/>
    </location>
</feature>